<evidence type="ECO:0000256" key="1">
    <source>
        <dbReference type="SAM" id="MobiDB-lite"/>
    </source>
</evidence>
<sequence length="105" mass="12423">MDQDLSRADMLEHLKNRQIYLPDAEHLPMDRLEEIYRKFVVPKPRREPRDRSNPNRPLKPNPNPIPMEMEQLAQRIKSVAMVGQKRPLAKNASDDRAKQIKMDLR</sequence>
<dbReference type="eggNOG" id="ENOG502T83A">
    <property type="taxonomic scope" value="Eukaryota"/>
</dbReference>
<feature type="compositionally biased region" description="Basic and acidic residues" evidence="1">
    <location>
        <begin position="92"/>
        <end position="105"/>
    </location>
</feature>
<dbReference type="PhylomeDB" id="B3NVK1"/>
<dbReference type="OrthoDB" id="10071059at2759"/>
<dbReference type="OMA" id="IPMEMEQ"/>
<dbReference type="KEGG" id="der:6550000"/>
<dbReference type="AlphaFoldDB" id="B3NVK1"/>
<name>B3NVK1_DROER</name>
<reference evidence="2 3" key="1">
    <citation type="journal article" date="2007" name="Nature">
        <title>Evolution of genes and genomes on the Drosophila phylogeny.</title>
        <authorList>
            <consortium name="Drosophila 12 Genomes Consortium"/>
            <person name="Clark A.G."/>
            <person name="Eisen M.B."/>
            <person name="Smith D.R."/>
            <person name="Bergman C.M."/>
            <person name="Oliver B."/>
            <person name="Markow T.A."/>
            <person name="Kaufman T.C."/>
            <person name="Kellis M."/>
            <person name="Gelbart W."/>
            <person name="Iyer V.N."/>
            <person name="Pollard D.A."/>
            <person name="Sackton T.B."/>
            <person name="Larracuente A.M."/>
            <person name="Singh N.D."/>
            <person name="Abad J.P."/>
            <person name="Abt D.N."/>
            <person name="Adryan B."/>
            <person name="Aguade M."/>
            <person name="Akashi H."/>
            <person name="Anderson W.W."/>
            <person name="Aquadro C.F."/>
            <person name="Ardell D.H."/>
            <person name="Arguello R."/>
            <person name="Artieri C.G."/>
            <person name="Barbash D.A."/>
            <person name="Barker D."/>
            <person name="Barsanti P."/>
            <person name="Batterham P."/>
            <person name="Batzoglou S."/>
            <person name="Begun D."/>
            <person name="Bhutkar A."/>
            <person name="Blanco E."/>
            <person name="Bosak S.A."/>
            <person name="Bradley R.K."/>
            <person name="Brand A.D."/>
            <person name="Brent M.R."/>
            <person name="Brooks A.N."/>
            <person name="Brown R.H."/>
            <person name="Butlin R.K."/>
            <person name="Caggese C."/>
            <person name="Calvi B.R."/>
            <person name="Bernardo de Carvalho A."/>
            <person name="Caspi A."/>
            <person name="Castrezana S."/>
            <person name="Celniker S.E."/>
            <person name="Chang J.L."/>
            <person name="Chapple C."/>
            <person name="Chatterji S."/>
            <person name="Chinwalla A."/>
            <person name="Civetta A."/>
            <person name="Clifton S.W."/>
            <person name="Comeron J.M."/>
            <person name="Costello J.C."/>
            <person name="Coyne J.A."/>
            <person name="Daub J."/>
            <person name="David R.G."/>
            <person name="Delcher A.L."/>
            <person name="Delehaunty K."/>
            <person name="Do C.B."/>
            <person name="Ebling H."/>
            <person name="Edwards K."/>
            <person name="Eickbush T."/>
            <person name="Evans J.D."/>
            <person name="Filipski A."/>
            <person name="Findeiss S."/>
            <person name="Freyhult E."/>
            <person name="Fulton L."/>
            <person name="Fulton R."/>
            <person name="Garcia A.C."/>
            <person name="Gardiner A."/>
            <person name="Garfield D.A."/>
            <person name="Garvin B.E."/>
            <person name="Gibson G."/>
            <person name="Gilbert D."/>
            <person name="Gnerre S."/>
            <person name="Godfrey J."/>
            <person name="Good R."/>
            <person name="Gotea V."/>
            <person name="Gravely B."/>
            <person name="Greenberg A.J."/>
            <person name="Griffiths-Jones S."/>
            <person name="Gross S."/>
            <person name="Guigo R."/>
            <person name="Gustafson E.A."/>
            <person name="Haerty W."/>
            <person name="Hahn M.W."/>
            <person name="Halligan D.L."/>
            <person name="Halpern A.L."/>
            <person name="Halter G.M."/>
            <person name="Han M.V."/>
            <person name="Heger A."/>
            <person name="Hillier L."/>
            <person name="Hinrichs A.S."/>
            <person name="Holmes I."/>
            <person name="Hoskins R.A."/>
            <person name="Hubisz M.J."/>
            <person name="Hultmark D."/>
            <person name="Huntley M.A."/>
            <person name="Jaffe D.B."/>
            <person name="Jagadeeshan S."/>
            <person name="Jeck W.R."/>
            <person name="Johnson J."/>
            <person name="Jones C.D."/>
            <person name="Jordan W.C."/>
            <person name="Karpen G.H."/>
            <person name="Kataoka E."/>
            <person name="Keightley P.D."/>
            <person name="Kheradpour P."/>
            <person name="Kirkness E.F."/>
            <person name="Koerich L.B."/>
            <person name="Kristiansen K."/>
            <person name="Kudrna D."/>
            <person name="Kulathinal R.J."/>
            <person name="Kumar S."/>
            <person name="Kwok R."/>
            <person name="Lander E."/>
            <person name="Langley C.H."/>
            <person name="Lapoint R."/>
            <person name="Lazzaro B.P."/>
            <person name="Lee S.J."/>
            <person name="Levesque L."/>
            <person name="Li R."/>
            <person name="Lin C.F."/>
            <person name="Lin M.F."/>
            <person name="Lindblad-Toh K."/>
            <person name="Llopart A."/>
            <person name="Long M."/>
            <person name="Low L."/>
            <person name="Lozovsky E."/>
            <person name="Lu J."/>
            <person name="Luo M."/>
            <person name="Machado C.A."/>
            <person name="Makalowski W."/>
            <person name="Marzo M."/>
            <person name="Matsuda M."/>
            <person name="Matzkin L."/>
            <person name="McAllister B."/>
            <person name="McBride C.S."/>
            <person name="McKernan B."/>
            <person name="McKernan K."/>
            <person name="Mendez-Lago M."/>
            <person name="Minx P."/>
            <person name="Mollenhauer M.U."/>
            <person name="Montooth K."/>
            <person name="Mount S.M."/>
            <person name="Mu X."/>
            <person name="Myers E."/>
            <person name="Negre B."/>
            <person name="Newfeld S."/>
            <person name="Nielsen R."/>
            <person name="Noor M.A."/>
            <person name="O'Grady P."/>
            <person name="Pachter L."/>
            <person name="Papaceit M."/>
            <person name="Parisi M.J."/>
            <person name="Parisi M."/>
            <person name="Parts L."/>
            <person name="Pedersen J.S."/>
            <person name="Pesole G."/>
            <person name="Phillippy A.M."/>
            <person name="Ponting C.P."/>
            <person name="Pop M."/>
            <person name="Porcelli D."/>
            <person name="Powell J.R."/>
            <person name="Prohaska S."/>
            <person name="Pruitt K."/>
            <person name="Puig M."/>
            <person name="Quesneville H."/>
            <person name="Ram K.R."/>
            <person name="Rand D."/>
            <person name="Rasmussen M.D."/>
            <person name="Reed L.K."/>
            <person name="Reenan R."/>
            <person name="Reily A."/>
            <person name="Remington K.A."/>
            <person name="Rieger T.T."/>
            <person name="Ritchie M.G."/>
            <person name="Robin C."/>
            <person name="Rogers Y.H."/>
            <person name="Rohde C."/>
            <person name="Rozas J."/>
            <person name="Rubenfield M.J."/>
            <person name="Ruiz A."/>
            <person name="Russo S."/>
            <person name="Salzberg S.L."/>
            <person name="Sanchez-Gracia A."/>
            <person name="Saranga D.J."/>
            <person name="Sato H."/>
            <person name="Schaeffer S.W."/>
            <person name="Schatz M.C."/>
            <person name="Schlenke T."/>
            <person name="Schwartz R."/>
            <person name="Segarra C."/>
            <person name="Singh R.S."/>
            <person name="Sirot L."/>
            <person name="Sirota M."/>
            <person name="Sisneros N.B."/>
            <person name="Smith C.D."/>
            <person name="Smith T.F."/>
            <person name="Spieth J."/>
            <person name="Stage D.E."/>
            <person name="Stark A."/>
            <person name="Stephan W."/>
            <person name="Strausberg R.L."/>
            <person name="Strempel S."/>
            <person name="Sturgill D."/>
            <person name="Sutton G."/>
            <person name="Sutton G.G."/>
            <person name="Tao W."/>
            <person name="Teichmann S."/>
            <person name="Tobari Y.N."/>
            <person name="Tomimura Y."/>
            <person name="Tsolas J.M."/>
            <person name="Valente V.L."/>
            <person name="Venter E."/>
            <person name="Venter J.C."/>
            <person name="Vicario S."/>
            <person name="Vieira F.G."/>
            <person name="Vilella A.J."/>
            <person name="Villasante A."/>
            <person name="Walenz B."/>
            <person name="Wang J."/>
            <person name="Wasserman M."/>
            <person name="Watts T."/>
            <person name="Wilson D."/>
            <person name="Wilson R.K."/>
            <person name="Wing R.A."/>
            <person name="Wolfner M.F."/>
            <person name="Wong A."/>
            <person name="Wong G.K."/>
            <person name="Wu C.I."/>
            <person name="Wu G."/>
            <person name="Yamamoto D."/>
            <person name="Yang H.P."/>
            <person name="Yang S.P."/>
            <person name="Yorke J.A."/>
            <person name="Yoshida K."/>
            <person name="Zdobnov E."/>
            <person name="Zhang P."/>
            <person name="Zhang Y."/>
            <person name="Zimin A.V."/>
            <person name="Baldwin J."/>
            <person name="Abdouelleil A."/>
            <person name="Abdulkadir J."/>
            <person name="Abebe A."/>
            <person name="Abera B."/>
            <person name="Abreu J."/>
            <person name="Acer S.C."/>
            <person name="Aftuck L."/>
            <person name="Alexander A."/>
            <person name="An P."/>
            <person name="Anderson E."/>
            <person name="Anderson S."/>
            <person name="Arachi H."/>
            <person name="Azer M."/>
            <person name="Bachantsang P."/>
            <person name="Barry A."/>
            <person name="Bayul T."/>
            <person name="Berlin A."/>
            <person name="Bessette D."/>
            <person name="Bloom T."/>
            <person name="Blye J."/>
            <person name="Boguslavskiy L."/>
            <person name="Bonnet C."/>
            <person name="Boukhgalter B."/>
            <person name="Bourzgui I."/>
            <person name="Brown A."/>
            <person name="Cahill P."/>
            <person name="Channer S."/>
            <person name="Cheshatsang Y."/>
            <person name="Chuda L."/>
            <person name="Citroen M."/>
            <person name="Collymore A."/>
            <person name="Cooke P."/>
            <person name="Costello M."/>
            <person name="D'Aco K."/>
            <person name="Daza R."/>
            <person name="De Haan G."/>
            <person name="DeGray S."/>
            <person name="DeMaso C."/>
            <person name="Dhargay N."/>
            <person name="Dooley K."/>
            <person name="Dooley E."/>
            <person name="Doricent M."/>
            <person name="Dorje P."/>
            <person name="Dorjee K."/>
            <person name="Dupes A."/>
            <person name="Elong R."/>
            <person name="Falk J."/>
            <person name="Farina A."/>
            <person name="Faro S."/>
            <person name="Ferguson D."/>
            <person name="Fisher S."/>
            <person name="Foley C.D."/>
            <person name="Franke A."/>
            <person name="Friedrich D."/>
            <person name="Gadbois L."/>
            <person name="Gearin G."/>
            <person name="Gearin C.R."/>
            <person name="Giannoukos G."/>
            <person name="Goode T."/>
            <person name="Graham J."/>
            <person name="Grandbois E."/>
            <person name="Grewal S."/>
            <person name="Gyaltsen K."/>
            <person name="Hafez N."/>
            <person name="Hagos B."/>
            <person name="Hall J."/>
            <person name="Henson C."/>
            <person name="Hollinger A."/>
            <person name="Honan T."/>
            <person name="Huard M.D."/>
            <person name="Hughes L."/>
            <person name="Hurhula B."/>
            <person name="Husby M.E."/>
            <person name="Kamat A."/>
            <person name="Kanga B."/>
            <person name="Kashin S."/>
            <person name="Khazanovich D."/>
            <person name="Kisner P."/>
            <person name="Lance K."/>
            <person name="Lara M."/>
            <person name="Lee W."/>
            <person name="Lennon N."/>
            <person name="Letendre F."/>
            <person name="LeVine R."/>
            <person name="Lipovsky A."/>
            <person name="Liu X."/>
            <person name="Liu J."/>
            <person name="Liu S."/>
            <person name="Lokyitsang T."/>
            <person name="Lokyitsang Y."/>
            <person name="Lubonja R."/>
            <person name="Lui A."/>
            <person name="MacDonald P."/>
            <person name="Magnisalis V."/>
            <person name="Maru K."/>
            <person name="Matthews C."/>
            <person name="McCusker W."/>
            <person name="McDonough S."/>
            <person name="Mehta T."/>
            <person name="Meldrim J."/>
            <person name="Meneus L."/>
            <person name="Mihai O."/>
            <person name="Mihalev A."/>
            <person name="Mihova T."/>
            <person name="Mittelman R."/>
            <person name="Mlenga V."/>
            <person name="Montmayeur A."/>
            <person name="Mulrain L."/>
            <person name="Navidi A."/>
            <person name="Naylor J."/>
            <person name="Negash T."/>
            <person name="Nguyen T."/>
            <person name="Nguyen N."/>
            <person name="Nicol R."/>
            <person name="Norbu C."/>
            <person name="Norbu N."/>
            <person name="Novod N."/>
            <person name="O'Neill B."/>
            <person name="Osman S."/>
            <person name="Markiewicz E."/>
            <person name="Oyono O.L."/>
            <person name="Patti C."/>
            <person name="Phunkhang P."/>
            <person name="Pierre F."/>
            <person name="Priest M."/>
            <person name="Raghuraman S."/>
            <person name="Rege F."/>
            <person name="Reyes R."/>
            <person name="Rise C."/>
            <person name="Rogov P."/>
            <person name="Ross K."/>
            <person name="Ryan E."/>
            <person name="Settipalli S."/>
            <person name="Shea T."/>
            <person name="Sherpa N."/>
            <person name="Shi L."/>
            <person name="Shih D."/>
            <person name="Sparrow T."/>
            <person name="Spaulding J."/>
            <person name="Stalker J."/>
            <person name="Stange-Thomann N."/>
            <person name="Stavropoulos S."/>
            <person name="Stone C."/>
            <person name="Strader C."/>
            <person name="Tesfaye S."/>
            <person name="Thomson T."/>
            <person name="Thoulutsang Y."/>
            <person name="Thoulutsang D."/>
            <person name="Topham K."/>
            <person name="Topping I."/>
            <person name="Tsamla T."/>
            <person name="Vassiliev H."/>
            <person name="Vo A."/>
            <person name="Wangchuk T."/>
            <person name="Wangdi T."/>
            <person name="Weiand M."/>
            <person name="Wilkinson J."/>
            <person name="Wilson A."/>
            <person name="Yadav S."/>
            <person name="Young G."/>
            <person name="Yu Q."/>
            <person name="Zembek L."/>
            <person name="Zhong D."/>
            <person name="Zimmer A."/>
            <person name="Zwirko Z."/>
            <person name="Jaffe D.B."/>
            <person name="Alvarez P."/>
            <person name="Brockman W."/>
            <person name="Butler J."/>
            <person name="Chin C."/>
            <person name="Gnerre S."/>
            <person name="Grabherr M."/>
            <person name="Kleber M."/>
            <person name="Mauceli E."/>
            <person name="MacCallum I."/>
        </authorList>
    </citation>
    <scope>NUCLEOTIDE SEQUENCE [LARGE SCALE GENOMIC DNA]</scope>
    <source>
        <strain evidence="2 3">TSC#14021-0224.01</strain>
    </source>
</reference>
<dbReference type="Proteomes" id="UP000008711">
    <property type="component" value="Unassembled WGS sequence"/>
</dbReference>
<evidence type="ECO:0000313" key="2">
    <source>
        <dbReference type="EMBL" id="EDV46393.1"/>
    </source>
</evidence>
<feature type="region of interest" description="Disordered" evidence="1">
    <location>
        <begin position="84"/>
        <end position="105"/>
    </location>
</feature>
<feature type="region of interest" description="Disordered" evidence="1">
    <location>
        <begin position="41"/>
        <end position="66"/>
    </location>
</feature>
<feature type="compositionally biased region" description="Basic and acidic residues" evidence="1">
    <location>
        <begin position="44"/>
        <end position="53"/>
    </location>
</feature>
<protein>
    <recommendedName>
        <fullName evidence="4">Ashwin</fullName>
    </recommendedName>
</protein>
<evidence type="ECO:0008006" key="4">
    <source>
        <dbReference type="Google" id="ProtNLM"/>
    </source>
</evidence>
<proteinExistence type="predicted"/>
<reference evidence="2 3" key="2">
    <citation type="journal article" date="2008" name="Bioinformatics">
        <title>Assembly reconciliation.</title>
        <authorList>
            <person name="Zimin A.V."/>
            <person name="Smith D.R."/>
            <person name="Sutton G."/>
            <person name="Yorke J.A."/>
        </authorList>
    </citation>
    <scope>NUCLEOTIDE SEQUENCE [LARGE SCALE GENOMIC DNA]</scope>
    <source>
        <strain evidence="2 3">TSC#14021-0224.01</strain>
    </source>
</reference>
<accession>B3NVK1</accession>
<keyword evidence="3" id="KW-1185">Reference proteome</keyword>
<dbReference type="EMBL" id="CH954180">
    <property type="protein sequence ID" value="EDV46393.1"/>
    <property type="molecule type" value="Genomic_DNA"/>
</dbReference>
<dbReference type="HOGENOM" id="CLU_167786_0_0_1"/>
<evidence type="ECO:0000313" key="3">
    <source>
        <dbReference type="Proteomes" id="UP000008711"/>
    </source>
</evidence>
<organism evidence="2 3">
    <name type="scientific">Drosophila erecta</name>
    <name type="common">Fruit fly</name>
    <dbReference type="NCBI Taxonomy" id="7220"/>
    <lineage>
        <taxon>Eukaryota</taxon>
        <taxon>Metazoa</taxon>
        <taxon>Ecdysozoa</taxon>
        <taxon>Arthropoda</taxon>
        <taxon>Hexapoda</taxon>
        <taxon>Insecta</taxon>
        <taxon>Pterygota</taxon>
        <taxon>Neoptera</taxon>
        <taxon>Endopterygota</taxon>
        <taxon>Diptera</taxon>
        <taxon>Brachycera</taxon>
        <taxon>Muscomorpha</taxon>
        <taxon>Ephydroidea</taxon>
        <taxon>Drosophilidae</taxon>
        <taxon>Drosophila</taxon>
        <taxon>Sophophora</taxon>
    </lineage>
</organism>
<gene>
    <name evidence="2" type="primary">Dere\GG19063</name>
    <name evidence="2" type="synonym">dere_GLEANR_3842</name>
    <name evidence="2" type="synonym">GG19063</name>
    <name evidence="2" type="ORF">Dere_GG19063</name>
</gene>